<dbReference type="PANTHER" id="PTHR44757:SF2">
    <property type="entry name" value="BIOFILM ARCHITECTURE MAINTENANCE PROTEIN MBAA"/>
    <property type="match status" value="1"/>
</dbReference>
<feature type="domain" description="EAL" evidence="7">
    <location>
        <begin position="319"/>
        <end position="574"/>
    </location>
</feature>
<dbReference type="PANTHER" id="PTHR44757">
    <property type="entry name" value="DIGUANYLATE CYCLASE DGCP"/>
    <property type="match status" value="1"/>
</dbReference>
<dbReference type="OrthoDB" id="9787514at2"/>
<name>A0A316FZ99_9GAMM</name>
<dbReference type="CDD" id="cd00156">
    <property type="entry name" value="REC"/>
    <property type="match status" value="1"/>
</dbReference>
<dbReference type="InterPro" id="IPR035919">
    <property type="entry name" value="EAL_sf"/>
</dbReference>
<evidence type="ECO:0000256" key="3">
    <source>
        <dbReference type="ARBA" id="ARBA00022636"/>
    </source>
</evidence>
<evidence type="ECO:0000259" key="6">
    <source>
        <dbReference type="PROSITE" id="PS50110"/>
    </source>
</evidence>
<dbReference type="SUPFAM" id="SSF52172">
    <property type="entry name" value="CheY-like"/>
    <property type="match status" value="1"/>
</dbReference>
<dbReference type="InterPro" id="IPR001633">
    <property type="entry name" value="EAL_dom"/>
</dbReference>
<proteinExistence type="predicted"/>
<evidence type="ECO:0000256" key="4">
    <source>
        <dbReference type="ARBA" id="ARBA00051114"/>
    </source>
</evidence>
<dbReference type="Gene3D" id="3.30.70.270">
    <property type="match status" value="1"/>
</dbReference>
<dbReference type="SMART" id="SM00448">
    <property type="entry name" value="REC"/>
    <property type="match status" value="1"/>
</dbReference>
<comment type="catalytic activity">
    <reaction evidence="4">
        <text>3',3'-c-di-GMP + H2O = 5'-phosphoguanylyl(3'-&gt;5')guanosine + H(+)</text>
        <dbReference type="Rhea" id="RHEA:24902"/>
        <dbReference type="ChEBI" id="CHEBI:15377"/>
        <dbReference type="ChEBI" id="CHEBI:15378"/>
        <dbReference type="ChEBI" id="CHEBI:58754"/>
        <dbReference type="ChEBI" id="CHEBI:58805"/>
        <dbReference type="EC" id="3.1.4.52"/>
    </reaction>
    <physiologicalReaction direction="left-to-right" evidence="4">
        <dbReference type="Rhea" id="RHEA:24903"/>
    </physiologicalReaction>
</comment>
<gene>
    <name evidence="9" type="ORF">C8D97_102132</name>
</gene>
<keyword evidence="3" id="KW-0973">c-di-GMP</keyword>
<dbReference type="InterPro" id="IPR001789">
    <property type="entry name" value="Sig_transdc_resp-reg_receiver"/>
</dbReference>
<dbReference type="NCBIfam" id="TIGR00254">
    <property type="entry name" value="GGDEF"/>
    <property type="match status" value="1"/>
</dbReference>
<keyword evidence="5" id="KW-0597">Phosphoprotein</keyword>
<dbReference type="SMART" id="SM00267">
    <property type="entry name" value="GGDEF"/>
    <property type="match status" value="1"/>
</dbReference>
<dbReference type="PROSITE" id="PS50110">
    <property type="entry name" value="RESPONSE_REGULATORY"/>
    <property type="match status" value="1"/>
</dbReference>
<dbReference type="InterPro" id="IPR011006">
    <property type="entry name" value="CheY-like_superfamily"/>
</dbReference>
<evidence type="ECO:0000256" key="5">
    <source>
        <dbReference type="PROSITE-ProRule" id="PRU00169"/>
    </source>
</evidence>
<dbReference type="SMART" id="SM00052">
    <property type="entry name" value="EAL"/>
    <property type="match status" value="1"/>
</dbReference>
<dbReference type="PROSITE" id="PS50883">
    <property type="entry name" value="EAL"/>
    <property type="match status" value="1"/>
</dbReference>
<feature type="domain" description="GGDEF" evidence="8">
    <location>
        <begin position="177"/>
        <end position="310"/>
    </location>
</feature>
<dbReference type="GO" id="GO:0000160">
    <property type="term" value="P:phosphorelay signal transduction system"/>
    <property type="evidence" value="ECO:0007669"/>
    <property type="project" value="InterPro"/>
</dbReference>
<dbReference type="AlphaFoldDB" id="A0A316FZ99"/>
<dbReference type="InterPro" id="IPR043128">
    <property type="entry name" value="Rev_trsase/Diguanyl_cyclase"/>
</dbReference>
<reference evidence="9 10" key="1">
    <citation type="submission" date="2018-05" db="EMBL/GenBank/DDBJ databases">
        <title>Genomic Encyclopedia of Type Strains, Phase IV (KMG-IV): sequencing the most valuable type-strain genomes for metagenomic binning, comparative biology and taxonomic classification.</title>
        <authorList>
            <person name="Goeker M."/>
        </authorList>
    </citation>
    <scope>NUCLEOTIDE SEQUENCE [LARGE SCALE GENOMIC DNA]</scope>
    <source>
        <strain evidence="9 10">DSM 25350</strain>
    </source>
</reference>
<dbReference type="InterPro" id="IPR000160">
    <property type="entry name" value="GGDEF_dom"/>
</dbReference>
<keyword evidence="10" id="KW-1185">Reference proteome</keyword>
<dbReference type="Gene3D" id="3.40.50.2300">
    <property type="match status" value="1"/>
</dbReference>
<dbReference type="EMBL" id="QGGU01000002">
    <property type="protein sequence ID" value="PWK53743.1"/>
    <property type="molecule type" value="Genomic_DNA"/>
</dbReference>
<protein>
    <recommendedName>
        <fullName evidence="2">cyclic-guanylate-specific phosphodiesterase</fullName>
        <ecNumber evidence="2">3.1.4.52</ecNumber>
    </recommendedName>
</protein>
<evidence type="ECO:0000256" key="1">
    <source>
        <dbReference type="ARBA" id="ARBA00001946"/>
    </source>
</evidence>
<dbReference type="CDD" id="cd01948">
    <property type="entry name" value="EAL"/>
    <property type="match status" value="1"/>
</dbReference>
<comment type="caution">
    <text evidence="9">The sequence shown here is derived from an EMBL/GenBank/DDBJ whole genome shotgun (WGS) entry which is preliminary data.</text>
</comment>
<feature type="domain" description="Response regulatory" evidence="6">
    <location>
        <begin position="15"/>
        <end position="133"/>
    </location>
</feature>
<dbReference type="Pfam" id="PF00990">
    <property type="entry name" value="GGDEF"/>
    <property type="match status" value="1"/>
</dbReference>
<evidence type="ECO:0000313" key="10">
    <source>
        <dbReference type="Proteomes" id="UP000245790"/>
    </source>
</evidence>
<dbReference type="FunFam" id="3.20.20.450:FF:000001">
    <property type="entry name" value="Cyclic di-GMP phosphodiesterase yahA"/>
    <property type="match status" value="1"/>
</dbReference>
<dbReference type="EC" id="3.1.4.52" evidence="2"/>
<dbReference type="PROSITE" id="PS50887">
    <property type="entry name" value="GGDEF"/>
    <property type="match status" value="1"/>
</dbReference>
<dbReference type="Proteomes" id="UP000245790">
    <property type="component" value="Unassembled WGS sequence"/>
</dbReference>
<dbReference type="SUPFAM" id="SSF55073">
    <property type="entry name" value="Nucleotide cyclase"/>
    <property type="match status" value="1"/>
</dbReference>
<dbReference type="InterPro" id="IPR029787">
    <property type="entry name" value="Nucleotide_cyclase"/>
</dbReference>
<dbReference type="CDD" id="cd01949">
    <property type="entry name" value="GGDEF"/>
    <property type="match status" value="1"/>
</dbReference>
<accession>A0A316FZ99</accession>
<dbReference type="FunFam" id="3.30.70.270:FF:000001">
    <property type="entry name" value="Diguanylate cyclase domain protein"/>
    <property type="match status" value="1"/>
</dbReference>
<dbReference type="SUPFAM" id="SSF141868">
    <property type="entry name" value="EAL domain-like"/>
    <property type="match status" value="1"/>
</dbReference>
<evidence type="ECO:0000256" key="2">
    <source>
        <dbReference type="ARBA" id="ARBA00012282"/>
    </source>
</evidence>
<comment type="cofactor">
    <cofactor evidence="1">
        <name>Mg(2+)</name>
        <dbReference type="ChEBI" id="CHEBI:18420"/>
    </cofactor>
</comment>
<dbReference type="Gene3D" id="3.20.20.450">
    <property type="entry name" value="EAL domain"/>
    <property type="match status" value="1"/>
</dbReference>
<sequence>MTSPATQKDNSQVIQLLLVEDDEDDYVLVESYLDQAYDGNIVITWADTYEKAQQFIAQSSYDIYLIDYYLGQQNGLDLTKEITSSTFVVNAVILLTGLDDHKIDLEATKSGAMDYLIKQELSASMLERSIRYALSRKSIEEELIAMAQHDPLTGLANRVKFNMALSDKIQYARREQAQFAVLLLDLDNFKEVNDTLGHTTGDTLLKVTARRLQKSLRDIDMIARLGGDEFVIIAEFNNIAEGSANIAERLIEELAEPLELDCHQINTGVSIGIAIYPHDGISPEALLKSADLAMYKSKRGGRSTYRYYDPVFELELTQTKQLQTELQLAIDSNQFVLHYQPIIDTESGRVVKAEALIRWQHPKKGLLPPAMFIPAAEKNSMIITIGEWVLQQACRDCKQWQTIEQLKDTGVTVNLSPLQFRDENLIPIVSKAIASIQLNHKHVTLEITETTLMEIGEDVIERLTMLDQLGVDIAIDDFGTGYSSLSYLKQFPVSTLKVDRSFISDIDDEDDDKIITKAIVNLGKSLNKKVIAEGIEKKGQLEIVNQLGCHFIQGYHFTKAMPFEEFTDWTQKFHNKHS</sequence>
<organism evidence="9 10">
    <name type="scientific">Pleionea mediterranea</name>
    <dbReference type="NCBI Taxonomy" id="523701"/>
    <lineage>
        <taxon>Bacteria</taxon>
        <taxon>Pseudomonadati</taxon>
        <taxon>Pseudomonadota</taxon>
        <taxon>Gammaproteobacteria</taxon>
        <taxon>Oceanospirillales</taxon>
        <taxon>Pleioneaceae</taxon>
        <taxon>Pleionea</taxon>
    </lineage>
</organism>
<evidence type="ECO:0000259" key="8">
    <source>
        <dbReference type="PROSITE" id="PS50887"/>
    </source>
</evidence>
<dbReference type="RefSeq" id="WP_109761809.1">
    <property type="nucleotide sequence ID" value="NZ_QGGU01000002.1"/>
</dbReference>
<evidence type="ECO:0000313" key="9">
    <source>
        <dbReference type="EMBL" id="PWK53743.1"/>
    </source>
</evidence>
<dbReference type="InterPro" id="IPR052155">
    <property type="entry name" value="Biofilm_reg_signaling"/>
</dbReference>
<dbReference type="GO" id="GO:0071732">
    <property type="term" value="P:cellular response to nitric oxide"/>
    <property type="evidence" value="ECO:0007669"/>
    <property type="project" value="UniProtKB-ARBA"/>
</dbReference>
<dbReference type="Pfam" id="PF00563">
    <property type="entry name" value="EAL"/>
    <property type="match status" value="1"/>
</dbReference>
<dbReference type="GO" id="GO:0071111">
    <property type="term" value="F:cyclic-guanylate-specific phosphodiesterase activity"/>
    <property type="evidence" value="ECO:0007669"/>
    <property type="project" value="UniProtKB-EC"/>
</dbReference>
<dbReference type="Pfam" id="PF00072">
    <property type="entry name" value="Response_reg"/>
    <property type="match status" value="1"/>
</dbReference>
<evidence type="ECO:0000259" key="7">
    <source>
        <dbReference type="PROSITE" id="PS50883"/>
    </source>
</evidence>
<feature type="modified residue" description="4-aspartylphosphate" evidence="5">
    <location>
        <position position="67"/>
    </location>
</feature>